<dbReference type="CDD" id="cd21037">
    <property type="entry name" value="MLKL_NTD"/>
    <property type="match status" value="1"/>
</dbReference>
<name>A0A409W5D9_9AGAR</name>
<keyword evidence="4" id="KW-1185">Reference proteome</keyword>
<dbReference type="PANTHER" id="PTHR10039:SF15">
    <property type="entry name" value="NACHT DOMAIN-CONTAINING PROTEIN"/>
    <property type="match status" value="1"/>
</dbReference>
<dbReference type="InterPro" id="IPR007111">
    <property type="entry name" value="NACHT_NTPase"/>
</dbReference>
<evidence type="ECO:0000313" key="3">
    <source>
        <dbReference type="EMBL" id="PPQ73702.1"/>
    </source>
</evidence>
<organism evidence="3 4">
    <name type="scientific">Gymnopilus dilepis</name>
    <dbReference type="NCBI Taxonomy" id="231916"/>
    <lineage>
        <taxon>Eukaryota</taxon>
        <taxon>Fungi</taxon>
        <taxon>Dikarya</taxon>
        <taxon>Basidiomycota</taxon>
        <taxon>Agaricomycotina</taxon>
        <taxon>Agaricomycetes</taxon>
        <taxon>Agaricomycetidae</taxon>
        <taxon>Agaricales</taxon>
        <taxon>Agaricineae</taxon>
        <taxon>Hymenogastraceae</taxon>
        <taxon>Gymnopilus</taxon>
    </lineage>
</organism>
<dbReference type="SUPFAM" id="SSF52540">
    <property type="entry name" value="P-loop containing nucleoside triphosphate hydrolases"/>
    <property type="match status" value="1"/>
</dbReference>
<proteinExistence type="predicted"/>
<gene>
    <name evidence="3" type="ORF">CVT26_010857</name>
</gene>
<evidence type="ECO:0000259" key="2">
    <source>
        <dbReference type="PROSITE" id="PS50837"/>
    </source>
</evidence>
<feature type="domain" description="NACHT" evidence="2">
    <location>
        <begin position="414"/>
        <end position="550"/>
    </location>
</feature>
<dbReference type="AlphaFoldDB" id="A0A409W5D9"/>
<dbReference type="Gene3D" id="3.40.50.300">
    <property type="entry name" value="P-loop containing nucleotide triphosphate hydrolases"/>
    <property type="match status" value="1"/>
</dbReference>
<protein>
    <recommendedName>
        <fullName evidence="2">NACHT domain-containing protein</fullName>
    </recommendedName>
</protein>
<feature type="non-terminal residue" evidence="3">
    <location>
        <position position="994"/>
    </location>
</feature>
<reference evidence="3 4" key="1">
    <citation type="journal article" date="2018" name="Evol. Lett.">
        <title>Horizontal gene cluster transfer increased hallucinogenic mushroom diversity.</title>
        <authorList>
            <person name="Reynolds H.T."/>
            <person name="Vijayakumar V."/>
            <person name="Gluck-Thaler E."/>
            <person name="Korotkin H.B."/>
            <person name="Matheny P.B."/>
            <person name="Slot J.C."/>
        </authorList>
    </citation>
    <scope>NUCLEOTIDE SEQUENCE [LARGE SCALE GENOMIC DNA]</scope>
    <source>
        <strain evidence="3 4">SRW20</strain>
    </source>
</reference>
<comment type="caution">
    <text evidence="3">The sequence shown here is derived from an EMBL/GenBank/DDBJ whole genome shotgun (WGS) entry which is preliminary data.</text>
</comment>
<accession>A0A409W5D9</accession>
<dbReference type="Pfam" id="PF24883">
    <property type="entry name" value="NPHP3_N"/>
    <property type="match status" value="1"/>
</dbReference>
<dbReference type="OrthoDB" id="3261813at2759"/>
<dbReference type="Proteomes" id="UP000284706">
    <property type="component" value="Unassembled WGS sequence"/>
</dbReference>
<sequence length="994" mass="110284">MATTPGHPRKGDKLFAFFGGRASATAPPTPPTTPTLAKIVKPIQGIVHRLYPNPHRSSESALVTPSIAPSGPHVATSMPNPIMASQPVAAPERSQKPFTKSQSFEKDIVLLHASFILQKDAQLKDVILLILAIRDFDEEDRLAAVLEASARFVVQLASAMELHQAEAKRAMIDFRGTMEKLKAQMDGDIGELGIMVSDEIERIKPSFLCNVKAGLSEDLSDFVDVAIGSTITVLGILESASSLIPVPLVQPIVSQVLYMMKAVEQTRSNYDDMKEIAARAGEFAVSCAVACSGKPVDGSEGRRLSRFTKELKTIAEDCACLSRQGLFARYLRQEGHANDLRAIEKRLSHAITLFQNETQLNIKLDMDALKRTIDHVSLDGLPSHPPYRPHEYLERSRDDVIKSISDWINDAKEPVLWMHGAAGLGKSTVAQQLIHLLQDDKRLAGGILLTLAGKEHSSEIIRMIAKQLGAEHPRAVCDIAEAARMVNSAHSPLGNYLTSYIINPIRALKYPYPLVIVIDGLDEWPIRDSLLKELEHMPLLPPVKFILTSRFSHAIERALKDVVHHPHPLPLASPELIECYFHHHFDQQDIDWKGHKPNEQKIGKLASLADGLLIWAATVQSLMLNHPQGKLPHQVLENVIASGEGIASSDRLKQLYQEALEGLLVPKSGSEQEYMKEMAHKFLGGIMVIETPLSVPDFASLSKIPESTVQLIHNHLAALQLRSNPDSSQIDPAIQTFHASFLQFLQSSEGLEHSVPQPFYHINPINHHLALGKSCLHHLIRLLKSYRGQHCTASQLSGLDQYIVRYWPLHLSEGTDRTESLTDTSLAGLTPAEFYHWSTLFVSLVLPESSDEHMKFNSGTPLSEVLYDLAMLIKDRSPSMGMDFIYIFEICGRLKPGDIQTWITLGDVYDKVYKAEMDPCNLDQAILVFRKALEVLTESGIENTPKGVAAISNKEKVLRSIGNALSTRFQQFGRQAYLDEAILMHQEALELRPS</sequence>
<dbReference type="InterPro" id="IPR027417">
    <property type="entry name" value="P-loop_NTPase"/>
</dbReference>
<dbReference type="EMBL" id="NHYE01005389">
    <property type="protein sequence ID" value="PPQ73702.1"/>
    <property type="molecule type" value="Genomic_DNA"/>
</dbReference>
<dbReference type="InterPro" id="IPR059179">
    <property type="entry name" value="MLKL-like_MCAfunc"/>
</dbReference>
<dbReference type="InterPro" id="IPR056884">
    <property type="entry name" value="NPHP3-like_N"/>
</dbReference>
<dbReference type="PROSITE" id="PS50837">
    <property type="entry name" value="NACHT"/>
    <property type="match status" value="1"/>
</dbReference>
<evidence type="ECO:0000256" key="1">
    <source>
        <dbReference type="ARBA" id="ARBA00022737"/>
    </source>
</evidence>
<keyword evidence="1" id="KW-0677">Repeat</keyword>
<dbReference type="PANTHER" id="PTHR10039">
    <property type="entry name" value="AMELOGENIN"/>
    <property type="match status" value="1"/>
</dbReference>
<dbReference type="InParanoid" id="A0A409W5D9"/>
<evidence type="ECO:0000313" key="4">
    <source>
        <dbReference type="Proteomes" id="UP000284706"/>
    </source>
</evidence>